<evidence type="ECO:0000256" key="1">
    <source>
        <dbReference type="ARBA" id="ARBA00006974"/>
    </source>
</evidence>
<comment type="similarity">
    <text evidence="1">Belongs to the ARG7 family.</text>
</comment>
<dbReference type="InterPro" id="IPR003676">
    <property type="entry name" value="SAUR_fam"/>
</dbReference>
<reference evidence="2 3" key="1">
    <citation type="submission" date="2018-09" db="EMBL/GenBank/DDBJ databases">
        <title>A high-quality reference genome of wild soybean provides a powerful tool to mine soybean genomes.</title>
        <authorList>
            <person name="Xie M."/>
            <person name="Chung C.Y.L."/>
            <person name="Li M.-W."/>
            <person name="Wong F.-L."/>
            <person name="Chan T.-F."/>
            <person name="Lam H.-M."/>
        </authorList>
    </citation>
    <scope>NUCLEOTIDE SEQUENCE [LARGE SCALE GENOMIC DNA]</scope>
    <source>
        <strain evidence="3">cv. W05</strain>
        <tissue evidence="2">Hypocotyl of etiolated seedlings</tissue>
    </source>
</reference>
<dbReference type="EMBL" id="QZWG01000010">
    <property type="protein sequence ID" value="RZB86162.1"/>
    <property type="molecule type" value="Genomic_DNA"/>
</dbReference>
<gene>
    <name evidence="2" type="ORF">D0Y65_026287</name>
</gene>
<evidence type="ECO:0000313" key="2">
    <source>
        <dbReference type="EMBL" id="RZB86162.1"/>
    </source>
</evidence>
<evidence type="ECO:0000313" key="3">
    <source>
        <dbReference type="Proteomes" id="UP000289340"/>
    </source>
</evidence>
<dbReference type="Proteomes" id="UP000289340">
    <property type="component" value="Chromosome 10"/>
</dbReference>
<dbReference type="GO" id="GO:0009733">
    <property type="term" value="P:response to auxin"/>
    <property type="evidence" value="ECO:0007669"/>
    <property type="project" value="InterPro"/>
</dbReference>
<dbReference type="Pfam" id="PF02519">
    <property type="entry name" value="Auxin_inducible"/>
    <property type="match status" value="1"/>
</dbReference>
<keyword evidence="3" id="KW-1185">Reference proteome</keyword>
<organism evidence="2 3">
    <name type="scientific">Glycine soja</name>
    <name type="common">Wild soybean</name>
    <dbReference type="NCBI Taxonomy" id="3848"/>
    <lineage>
        <taxon>Eukaryota</taxon>
        <taxon>Viridiplantae</taxon>
        <taxon>Streptophyta</taxon>
        <taxon>Embryophyta</taxon>
        <taxon>Tracheophyta</taxon>
        <taxon>Spermatophyta</taxon>
        <taxon>Magnoliopsida</taxon>
        <taxon>eudicotyledons</taxon>
        <taxon>Gunneridae</taxon>
        <taxon>Pentapetalae</taxon>
        <taxon>rosids</taxon>
        <taxon>fabids</taxon>
        <taxon>Fabales</taxon>
        <taxon>Fabaceae</taxon>
        <taxon>Papilionoideae</taxon>
        <taxon>50 kb inversion clade</taxon>
        <taxon>NPAAA clade</taxon>
        <taxon>indigoferoid/millettioid clade</taxon>
        <taxon>Phaseoleae</taxon>
        <taxon>Glycine</taxon>
        <taxon>Glycine subgen. Soja</taxon>
    </lineage>
</organism>
<accession>A0A445IJC3</accession>
<proteinExistence type="inferred from homology"/>
<dbReference type="PANTHER" id="PTHR31374:SF28">
    <property type="entry name" value="SAUR-LIKE AUXIN-RESPONSIVE PROTEIN FAMILY"/>
    <property type="match status" value="1"/>
</dbReference>
<protein>
    <submittedName>
        <fullName evidence="2">Auxin-responsive protein SAUR50</fullName>
    </submittedName>
</protein>
<dbReference type="AlphaFoldDB" id="A0A445IJC3"/>
<name>A0A445IJC3_GLYSO</name>
<comment type="caution">
    <text evidence="2">The sequence shown here is derived from an EMBL/GenBank/DDBJ whole genome shotgun (WGS) entry which is preliminary data.</text>
</comment>
<dbReference type="PANTHER" id="PTHR31374">
    <property type="entry name" value="AUXIN-INDUCED PROTEIN-LIKE-RELATED"/>
    <property type="match status" value="1"/>
</dbReference>
<sequence length="227" mass="25918">MRLEALIKEKEEREKEHGSWPCRCRWCRCSPPQSGERENEEDEGAVFLLQLAHRHALKSSITHTRWKMEVKEEKMEMKPGFITTEVEDGETLAQKCEVGTQRKKMVSLKKLAKRVKGVGGADHSDPPYQECLLKGYEEGKESPSSTTPTGFFALYVGEERQRYVVPTSYLSHPLFKMLLEKAYNEFGFAQRNGLVVPCSVSTFQEVVNAIECNNGKFDLGKIFEDFA</sequence>